<dbReference type="InterPro" id="IPR036702">
    <property type="entry name" value="ComB-like_sf"/>
</dbReference>
<reference evidence="8 9" key="1">
    <citation type="submission" date="2020-01" db="EMBL/GenBank/DDBJ databases">
        <title>Paenibacillus sp. nov., isolated from tomato rhizosphere.</title>
        <authorList>
            <person name="Weon H.-Y."/>
            <person name="Lee S.A."/>
        </authorList>
    </citation>
    <scope>NUCLEOTIDE SEQUENCE [LARGE SCALE GENOMIC DNA]</scope>
    <source>
        <strain evidence="8 9">12200R-189</strain>
    </source>
</reference>
<proteinExistence type="inferred from homology"/>
<comment type="cofactor">
    <cofactor evidence="1">
        <name>Mg(2+)</name>
        <dbReference type="ChEBI" id="CHEBI:18420"/>
    </cofactor>
</comment>
<evidence type="ECO:0000256" key="4">
    <source>
        <dbReference type="ARBA" id="ARBA00021948"/>
    </source>
</evidence>
<dbReference type="Proteomes" id="UP000476064">
    <property type="component" value="Chromosome"/>
</dbReference>
<dbReference type="Gene3D" id="3.90.1560.10">
    <property type="entry name" value="ComB-like"/>
    <property type="match status" value="1"/>
</dbReference>
<keyword evidence="6" id="KW-0460">Magnesium</keyword>
<evidence type="ECO:0000256" key="3">
    <source>
        <dbReference type="ARBA" id="ARBA00012953"/>
    </source>
</evidence>
<evidence type="ECO:0000256" key="2">
    <source>
        <dbReference type="ARBA" id="ARBA00009997"/>
    </source>
</evidence>
<protein>
    <recommendedName>
        <fullName evidence="4">Probable 2-phosphosulfolactate phosphatase</fullName>
        <ecNumber evidence="3">3.1.3.71</ecNumber>
    </recommendedName>
</protein>
<dbReference type="SUPFAM" id="SSF142823">
    <property type="entry name" value="ComB-like"/>
    <property type="match status" value="1"/>
</dbReference>
<dbReference type="AlphaFoldDB" id="A0A6C0FRB3"/>
<evidence type="ECO:0000256" key="7">
    <source>
        <dbReference type="ARBA" id="ARBA00033711"/>
    </source>
</evidence>
<comment type="similarity">
    <text evidence="2">Belongs to the ComB family.</text>
</comment>
<dbReference type="PANTHER" id="PTHR37311">
    <property type="entry name" value="2-PHOSPHOSULFOLACTATE PHOSPHATASE-RELATED"/>
    <property type="match status" value="1"/>
</dbReference>
<evidence type="ECO:0000256" key="1">
    <source>
        <dbReference type="ARBA" id="ARBA00001946"/>
    </source>
</evidence>
<evidence type="ECO:0000256" key="6">
    <source>
        <dbReference type="ARBA" id="ARBA00022842"/>
    </source>
</evidence>
<evidence type="ECO:0000313" key="8">
    <source>
        <dbReference type="EMBL" id="QHT59676.1"/>
    </source>
</evidence>
<accession>A0A6C0FRB3</accession>
<dbReference type="GO" id="GO:0000287">
    <property type="term" value="F:magnesium ion binding"/>
    <property type="evidence" value="ECO:0007669"/>
    <property type="project" value="InterPro"/>
</dbReference>
<organism evidence="8 9">
    <name type="scientific">Paenibacillus lycopersici</name>
    <dbReference type="NCBI Taxonomy" id="2704462"/>
    <lineage>
        <taxon>Bacteria</taxon>
        <taxon>Bacillati</taxon>
        <taxon>Bacillota</taxon>
        <taxon>Bacilli</taxon>
        <taxon>Bacillales</taxon>
        <taxon>Paenibacillaceae</taxon>
        <taxon>Paenibacillus</taxon>
    </lineage>
</organism>
<dbReference type="GO" id="GO:0050532">
    <property type="term" value="F:2-phosphosulfolactate phosphatase activity"/>
    <property type="evidence" value="ECO:0007669"/>
    <property type="project" value="UniProtKB-EC"/>
</dbReference>
<keyword evidence="5 8" id="KW-0378">Hydrolase</keyword>
<evidence type="ECO:0000256" key="5">
    <source>
        <dbReference type="ARBA" id="ARBA00022801"/>
    </source>
</evidence>
<dbReference type="InterPro" id="IPR005238">
    <property type="entry name" value="ComB-like"/>
</dbReference>
<dbReference type="GO" id="GO:0050545">
    <property type="term" value="F:sulfopyruvate decarboxylase activity"/>
    <property type="evidence" value="ECO:0007669"/>
    <property type="project" value="TreeGrafter"/>
</dbReference>
<evidence type="ECO:0000313" key="9">
    <source>
        <dbReference type="Proteomes" id="UP000476064"/>
    </source>
</evidence>
<dbReference type="PANTHER" id="PTHR37311:SF1">
    <property type="entry name" value="2-PHOSPHOSULFOLACTATE PHOSPHATASE-RELATED"/>
    <property type="match status" value="1"/>
</dbReference>
<sequence length="244" mass="25441">MFHQTPYRIRFEWGAEAVRRLAPLSGAVVIVDVLSFTTCVEVAVSSEALVFPYGHKDESAAAFAESVHAVLAGKRGTTPSLSPSSLRALPLHSRIVLPSQNGSACTLIAQAAQAATIAGCLRNAAAVADYIDRHHPGEIVSVIACGEQWAAGGLRPAIEDMLAAGAILSRFDPSDLSPEAGMAVAAFRSAEHDIGQTVLACSSGRELIEKGFAQDVALAGELNVSGTVPVFQHGAFGPRKRGEA</sequence>
<dbReference type="EMBL" id="CP048209">
    <property type="protein sequence ID" value="QHT59676.1"/>
    <property type="molecule type" value="Genomic_DNA"/>
</dbReference>
<dbReference type="Pfam" id="PF04029">
    <property type="entry name" value="2-ph_phosp"/>
    <property type="match status" value="1"/>
</dbReference>
<keyword evidence="9" id="KW-1185">Reference proteome</keyword>
<dbReference type="EC" id="3.1.3.71" evidence="3"/>
<name>A0A6C0FRB3_9BACL</name>
<comment type="catalytic activity">
    <reaction evidence="7">
        <text>(2R)-O-phospho-3-sulfolactate + H2O = (2R)-3-sulfolactate + phosphate</text>
        <dbReference type="Rhea" id="RHEA:23416"/>
        <dbReference type="ChEBI" id="CHEBI:15377"/>
        <dbReference type="ChEBI" id="CHEBI:15597"/>
        <dbReference type="ChEBI" id="CHEBI:43474"/>
        <dbReference type="ChEBI" id="CHEBI:58738"/>
        <dbReference type="EC" id="3.1.3.71"/>
    </reaction>
</comment>
<dbReference type="KEGG" id="plyc:GXP70_06730"/>
<dbReference type="RefSeq" id="WP_162355742.1">
    <property type="nucleotide sequence ID" value="NZ_CP048209.1"/>
</dbReference>
<gene>
    <name evidence="8" type="ORF">GXP70_06730</name>
</gene>